<keyword evidence="1" id="KW-0812">Transmembrane</keyword>
<accession>A0A9P6TXP8</accession>
<gene>
    <name evidence="2" type="ORF">DFQ27_008975</name>
</gene>
<sequence>MSLYAFCLASDDQHVYAAVFDKPEGGGNLILLRSQAHPPDLQSVKWEKFADSKFEHAKSKTGHGSSCATTSGAFLVLFGHEGPGFDKTLSGAYYDTTMSRSNGTMVGHWDPVGAGEICSVFGCEGKVIAIPGSQPPRFNYAFRDVETNNLRFSTFRNDWKLIGMPTFTFSKVPTLLVRNGEPYPYFDFLIDYLSPQDLAFIMIEVVETPEKKNSITYFKYGIDDRGFPIGSHIKSHYSGTLPVSCEDKGTLSNIGTPVNGEMYHRCRQKQPSGSQEQESPTFLYSLHDYPARQVVKVSGKELLRFLSVPAAGGANATWAIEYVVGAGIYGFHLSGPLPGKYFTTRMTPISMEGMVNTEGMAETVDSGMPGWAIGLIVAGCVLIIAGLVWASSGQMSLIHSSLTDLDVYSLPETLGR</sequence>
<keyword evidence="1" id="KW-0472">Membrane</keyword>
<organism evidence="2 3">
    <name type="scientific">Actinomortierella ambigua</name>
    <dbReference type="NCBI Taxonomy" id="1343610"/>
    <lineage>
        <taxon>Eukaryota</taxon>
        <taxon>Fungi</taxon>
        <taxon>Fungi incertae sedis</taxon>
        <taxon>Mucoromycota</taxon>
        <taxon>Mortierellomycotina</taxon>
        <taxon>Mortierellomycetes</taxon>
        <taxon>Mortierellales</taxon>
        <taxon>Mortierellaceae</taxon>
        <taxon>Actinomortierella</taxon>
    </lineage>
</organism>
<evidence type="ECO:0000256" key="1">
    <source>
        <dbReference type="SAM" id="Phobius"/>
    </source>
</evidence>
<reference evidence="2" key="1">
    <citation type="journal article" date="2020" name="Fungal Divers.">
        <title>Resolving the Mortierellaceae phylogeny through synthesis of multi-gene phylogenetics and phylogenomics.</title>
        <authorList>
            <person name="Vandepol N."/>
            <person name="Liber J."/>
            <person name="Desiro A."/>
            <person name="Na H."/>
            <person name="Kennedy M."/>
            <person name="Barry K."/>
            <person name="Grigoriev I.V."/>
            <person name="Miller A.N."/>
            <person name="O'Donnell K."/>
            <person name="Stajich J.E."/>
            <person name="Bonito G."/>
        </authorList>
    </citation>
    <scope>NUCLEOTIDE SEQUENCE</scope>
    <source>
        <strain evidence="2">BC1065</strain>
    </source>
</reference>
<dbReference type="Proteomes" id="UP000807716">
    <property type="component" value="Unassembled WGS sequence"/>
</dbReference>
<comment type="caution">
    <text evidence="2">The sequence shown here is derived from an EMBL/GenBank/DDBJ whole genome shotgun (WGS) entry which is preliminary data.</text>
</comment>
<dbReference type="AlphaFoldDB" id="A0A9P6TXP8"/>
<feature type="non-terminal residue" evidence="2">
    <location>
        <position position="1"/>
    </location>
</feature>
<evidence type="ECO:0000313" key="3">
    <source>
        <dbReference type="Proteomes" id="UP000807716"/>
    </source>
</evidence>
<keyword evidence="3" id="KW-1185">Reference proteome</keyword>
<proteinExistence type="predicted"/>
<dbReference type="EMBL" id="JAAAJB010000787">
    <property type="protein sequence ID" value="KAG0251128.1"/>
    <property type="molecule type" value="Genomic_DNA"/>
</dbReference>
<feature type="transmembrane region" description="Helical" evidence="1">
    <location>
        <begin position="370"/>
        <end position="390"/>
    </location>
</feature>
<protein>
    <submittedName>
        <fullName evidence="2">Uncharacterized protein</fullName>
    </submittedName>
</protein>
<evidence type="ECO:0000313" key="2">
    <source>
        <dbReference type="EMBL" id="KAG0251128.1"/>
    </source>
</evidence>
<name>A0A9P6TXP8_9FUNG</name>
<keyword evidence="1" id="KW-1133">Transmembrane helix</keyword>